<accession>A0A834U5D4</accession>
<evidence type="ECO:0000313" key="3">
    <source>
        <dbReference type="Proteomes" id="UP000600918"/>
    </source>
</evidence>
<proteinExistence type="predicted"/>
<feature type="compositionally biased region" description="Basic and acidic residues" evidence="1">
    <location>
        <begin position="60"/>
        <end position="75"/>
    </location>
</feature>
<keyword evidence="3" id="KW-1185">Reference proteome</keyword>
<protein>
    <submittedName>
        <fullName evidence="2">Uncharacterized protein</fullName>
    </submittedName>
</protein>
<sequence length="124" mass="13747">MENDEDQGLILIVATVPYTDGGGSVLIVVVMSCIHDDVDDDDDDDDDDDKDNDTTMESGIKGDMRKGDSIVDRNELPAPSSQKWFTFGIKPRKRKNYSGKRFSFGSSKSCTIRLDRTAPALRVL</sequence>
<dbReference type="EMBL" id="JACSDY010000010">
    <property type="protein sequence ID" value="KAF7417108.1"/>
    <property type="molecule type" value="Genomic_DNA"/>
</dbReference>
<dbReference type="Proteomes" id="UP000600918">
    <property type="component" value="Unassembled WGS sequence"/>
</dbReference>
<feature type="compositionally biased region" description="Acidic residues" evidence="1">
    <location>
        <begin position="38"/>
        <end position="51"/>
    </location>
</feature>
<gene>
    <name evidence="2" type="ORF">H0235_011639</name>
</gene>
<dbReference type="AlphaFoldDB" id="A0A834U5D4"/>
<name>A0A834U5D4_VESPE</name>
<feature type="region of interest" description="Disordered" evidence="1">
    <location>
        <begin position="38"/>
        <end position="76"/>
    </location>
</feature>
<reference evidence="2" key="1">
    <citation type="journal article" date="2020" name="G3 (Bethesda)">
        <title>High-Quality Assemblies for Three Invasive Social Wasps from the &lt;i&gt;Vespula&lt;/i&gt; Genus.</title>
        <authorList>
            <person name="Harrop T.W.R."/>
            <person name="Guhlin J."/>
            <person name="McLaughlin G.M."/>
            <person name="Permina E."/>
            <person name="Stockwell P."/>
            <person name="Gilligan J."/>
            <person name="Le Lec M.F."/>
            <person name="Gruber M.A.M."/>
            <person name="Quinn O."/>
            <person name="Lovegrove M."/>
            <person name="Duncan E.J."/>
            <person name="Remnant E.J."/>
            <person name="Van Eeckhoven J."/>
            <person name="Graham B."/>
            <person name="Knapp R.A."/>
            <person name="Langford K.W."/>
            <person name="Kronenberg Z."/>
            <person name="Press M.O."/>
            <person name="Eacker S.M."/>
            <person name="Wilson-Rankin E.E."/>
            <person name="Purcell J."/>
            <person name="Lester P.J."/>
            <person name="Dearden P.K."/>
        </authorList>
    </citation>
    <scope>NUCLEOTIDE SEQUENCE</scope>
    <source>
        <strain evidence="2">Volc-1</strain>
    </source>
</reference>
<evidence type="ECO:0000313" key="2">
    <source>
        <dbReference type="EMBL" id="KAF7417108.1"/>
    </source>
</evidence>
<evidence type="ECO:0000256" key="1">
    <source>
        <dbReference type="SAM" id="MobiDB-lite"/>
    </source>
</evidence>
<comment type="caution">
    <text evidence="2">The sequence shown here is derived from an EMBL/GenBank/DDBJ whole genome shotgun (WGS) entry which is preliminary data.</text>
</comment>
<organism evidence="2 3">
    <name type="scientific">Vespula pensylvanica</name>
    <name type="common">Western yellow jacket</name>
    <name type="synonym">Wasp</name>
    <dbReference type="NCBI Taxonomy" id="30213"/>
    <lineage>
        <taxon>Eukaryota</taxon>
        <taxon>Metazoa</taxon>
        <taxon>Ecdysozoa</taxon>
        <taxon>Arthropoda</taxon>
        <taxon>Hexapoda</taxon>
        <taxon>Insecta</taxon>
        <taxon>Pterygota</taxon>
        <taxon>Neoptera</taxon>
        <taxon>Endopterygota</taxon>
        <taxon>Hymenoptera</taxon>
        <taxon>Apocrita</taxon>
        <taxon>Aculeata</taxon>
        <taxon>Vespoidea</taxon>
        <taxon>Vespidae</taxon>
        <taxon>Vespinae</taxon>
        <taxon>Vespula</taxon>
    </lineage>
</organism>